<dbReference type="Proteomes" id="UP000324595">
    <property type="component" value="Unassembled WGS sequence"/>
</dbReference>
<keyword evidence="6" id="KW-1278">Translocase</keyword>
<dbReference type="InterPro" id="IPR003593">
    <property type="entry name" value="AAA+_ATPase"/>
</dbReference>
<name>A0A5D3YK23_9BACT</name>
<dbReference type="InterPro" id="IPR003439">
    <property type="entry name" value="ABC_transporter-like_ATP-bd"/>
</dbReference>
<proteinExistence type="predicted"/>
<dbReference type="PANTHER" id="PTHR43553">
    <property type="entry name" value="HEAVY METAL TRANSPORTER"/>
    <property type="match status" value="1"/>
</dbReference>
<protein>
    <submittedName>
        <fullName evidence="9">Energy-coupling factor transport system ATP-binding protein</fullName>
    </submittedName>
</protein>
<dbReference type="PROSITE" id="PS50893">
    <property type="entry name" value="ABC_TRANSPORTER_2"/>
    <property type="match status" value="2"/>
</dbReference>
<dbReference type="Gene3D" id="3.40.50.300">
    <property type="entry name" value="P-loop containing nucleotide triphosphate hydrolases"/>
    <property type="match status" value="2"/>
</dbReference>
<dbReference type="GO" id="GO:0043190">
    <property type="term" value="C:ATP-binding cassette (ABC) transporter complex"/>
    <property type="evidence" value="ECO:0007669"/>
    <property type="project" value="TreeGrafter"/>
</dbReference>
<reference evidence="9 10" key="1">
    <citation type="submission" date="2019-07" db="EMBL/GenBank/DDBJ databases">
        <title>Genomic Encyclopedia of Archaeal and Bacterial Type Strains, Phase II (KMG-II): from individual species to whole genera.</title>
        <authorList>
            <person name="Goeker M."/>
        </authorList>
    </citation>
    <scope>NUCLEOTIDE SEQUENCE [LARGE SCALE GENOMIC DNA]</scope>
    <source>
        <strain evidence="9 10">DSM 21935</strain>
    </source>
</reference>
<dbReference type="GO" id="GO:0042626">
    <property type="term" value="F:ATPase-coupled transmembrane transporter activity"/>
    <property type="evidence" value="ECO:0007669"/>
    <property type="project" value="TreeGrafter"/>
</dbReference>
<dbReference type="SMART" id="SM00382">
    <property type="entry name" value="AAA"/>
    <property type="match status" value="2"/>
</dbReference>
<evidence type="ECO:0000256" key="1">
    <source>
        <dbReference type="ARBA" id="ARBA00004202"/>
    </source>
</evidence>
<dbReference type="SUPFAM" id="SSF52540">
    <property type="entry name" value="P-loop containing nucleoside triphosphate hydrolases"/>
    <property type="match status" value="2"/>
</dbReference>
<dbReference type="PROSITE" id="PS00211">
    <property type="entry name" value="ABC_TRANSPORTER_1"/>
    <property type="match status" value="1"/>
</dbReference>
<keyword evidence="3" id="KW-1003">Cell membrane</keyword>
<dbReference type="Pfam" id="PF00005">
    <property type="entry name" value="ABC_tran"/>
    <property type="match status" value="2"/>
</dbReference>
<keyword evidence="10" id="KW-1185">Reference proteome</keyword>
<evidence type="ECO:0000256" key="7">
    <source>
        <dbReference type="ARBA" id="ARBA00023136"/>
    </source>
</evidence>
<evidence type="ECO:0000313" key="9">
    <source>
        <dbReference type="EMBL" id="TYP93902.1"/>
    </source>
</evidence>
<evidence type="ECO:0000259" key="8">
    <source>
        <dbReference type="PROSITE" id="PS50893"/>
    </source>
</evidence>
<evidence type="ECO:0000256" key="3">
    <source>
        <dbReference type="ARBA" id="ARBA00022475"/>
    </source>
</evidence>
<dbReference type="CDD" id="cd03225">
    <property type="entry name" value="ABC_cobalt_CbiO_domain1"/>
    <property type="match status" value="2"/>
</dbReference>
<evidence type="ECO:0000256" key="4">
    <source>
        <dbReference type="ARBA" id="ARBA00022741"/>
    </source>
</evidence>
<dbReference type="InterPro" id="IPR027417">
    <property type="entry name" value="P-loop_NTPase"/>
</dbReference>
<dbReference type="GO" id="GO:0016887">
    <property type="term" value="F:ATP hydrolysis activity"/>
    <property type="evidence" value="ECO:0007669"/>
    <property type="project" value="InterPro"/>
</dbReference>
<evidence type="ECO:0000256" key="2">
    <source>
        <dbReference type="ARBA" id="ARBA00022448"/>
    </source>
</evidence>
<feature type="domain" description="ABC transporter" evidence="8">
    <location>
        <begin position="15"/>
        <end position="243"/>
    </location>
</feature>
<dbReference type="InterPro" id="IPR017871">
    <property type="entry name" value="ABC_transporter-like_CS"/>
</dbReference>
<keyword evidence="5 9" id="KW-0067">ATP-binding</keyword>
<dbReference type="EMBL" id="VNHY01000002">
    <property type="protein sequence ID" value="TYP93902.1"/>
    <property type="molecule type" value="Genomic_DNA"/>
</dbReference>
<gene>
    <name evidence="9" type="ORF">LX73_1618</name>
</gene>
<accession>A0A5D3YK23</accession>
<evidence type="ECO:0000256" key="6">
    <source>
        <dbReference type="ARBA" id="ARBA00022967"/>
    </source>
</evidence>
<organism evidence="9 10">
    <name type="scientific">Fodinibius salinus</name>
    <dbReference type="NCBI Taxonomy" id="860790"/>
    <lineage>
        <taxon>Bacteria</taxon>
        <taxon>Pseudomonadati</taxon>
        <taxon>Balneolota</taxon>
        <taxon>Balneolia</taxon>
        <taxon>Balneolales</taxon>
        <taxon>Balneolaceae</taxon>
        <taxon>Fodinibius</taxon>
    </lineage>
</organism>
<dbReference type="OrthoDB" id="9789994at2"/>
<dbReference type="GO" id="GO:0005524">
    <property type="term" value="F:ATP binding"/>
    <property type="evidence" value="ECO:0007669"/>
    <property type="project" value="UniProtKB-KW"/>
</dbReference>
<sequence>MKAPASHSDTEYLAARIKDLRFRFSSRNTLLFDGLSLNILKGQKVLLLGPSGSGKSTLLKVITGLIPEAIEEPIEWEERKTLESWGYVFQDPDSQFCMPYVDEEIAFVLENMGVPRADMSSDIEYYLQQVGLGFTDAHQPISSLSQGQKQRLALASALALKPDTLVLDEPTALLDPEGTSEIWQHVRTLGRDKTLLIVEHKIEEIVEFVDRVLVLNQEGRLVVDGSPEEVQQNHRSLLDRYGIWHSESWNVHDQECEIGVEPNTNFLDKSEPPLLGIEHLKGFYDEKACITMPEVKVQEGEWITITGPNGAGKSSLLMALMKLITTEGAVSLQGQLISDTAEVASEIGFIFQNPELQFVAQSVYEEVAFTLQKEQLPDQQIDSKVEQVLKRFGLKELADENPYRLSTGQQRRLSVASALVADRKLLLLDEPTFGQDAGNTFAILEELERYRAQGTSLLMVTHDPQIVRRYATRVWEVEGGKLQADHMGDRFQVKEGTSHVV</sequence>
<keyword evidence="2" id="KW-0813">Transport</keyword>
<comment type="caution">
    <text evidence="9">The sequence shown here is derived from an EMBL/GenBank/DDBJ whole genome shotgun (WGS) entry which is preliminary data.</text>
</comment>
<dbReference type="InterPro" id="IPR050095">
    <property type="entry name" value="ECF_ABC_transporter_ATP-bd"/>
</dbReference>
<evidence type="ECO:0000313" key="10">
    <source>
        <dbReference type="Proteomes" id="UP000324595"/>
    </source>
</evidence>
<dbReference type="InterPro" id="IPR015856">
    <property type="entry name" value="ABC_transpr_CbiO/EcfA_su"/>
</dbReference>
<keyword evidence="4" id="KW-0547">Nucleotide-binding</keyword>
<dbReference type="RefSeq" id="WP_148898943.1">
    <property type="nucleotide sequence ID" value="NZ_VNHY01000002.1"/>
</dbReference>
<comment type="subcellular location">
    <subcellularLocation>
        <location evidence="1">Cell membrane</location>
        <topology evidence="1">Peripheral membrane protein</topology>
    </subcellularLocation>
</comment>
<dbReference type="PANTHER" id="PTHR43553:SF27">
    <property type="entry name" value="ENERGY-COUPLING FACTOR TRANSPORTER ATP-BINDING PROTEIN ECFA2"/>
    <property type="match status" value="1"/>
</dbReference>
<feature type="domain" description="ABC transporter" evidence="8">
    <location>
        <begin position="275"/>
        <end position="501"/>
    </location>
</feature>
<keyword evidence="7" id="KW-0472">Membrane</keyword>
<evidence type="ECO:0000256" key="5">
    <source>
        <dbReference type="ARBA" id="ARBA00022840"/>
    </source>
</evidence>
<dbReference type="AlphaFoldDB" id="A0A5D3YK23"/>